<feature type="domain" description="Putative zinc-finger" evidence="13">
    <location>
        <begin position="21"/>
        <end position="42"/>
    </location>
</feature>
<dbReference type="Gene3D" id="1.10.10.1320">
    <property type="entry name" value="Anti-sigma factor, zinc-finger domain"/>
    <property type="match status" value="1"/>
</dbReference>
<dbReference type="RefSeq" id="WP_305004083.1">
    <property type="nucleotide sequence ID" value="NZ_JAUQUB010000008.1"/>
</dbReference>
<dbReference type="EMBL" id="JAUQUB010000008">
    <property type="protein sequence ID" value="MDO7883656.1"/>
    <property type="molecule type" value="Genomic_DNA"/>
</dbReference>
<evidence type="ECO:0000313" key="14">
    <source>
        <dbReference type="EMBL" id="MDO7883656.1"/>
    </source>
</evidence>
<dbReference type="InterPro" id="IPR027383">
    <property type="entry name" value="Znf_put"/>
</dbReference>
<dbReference type="Proteomes" id="UP001241072">
    <property type="component" value="Unassembled WGS sequence"/>
</dbReference>
<keyword evidence="5 11" id="KW-1133">Transmembrane helix</keyword>
<dbReference type="InterPro" id="IPR018764">
    <property type="entry name" value="RskA_C"/>
</dbReference>
<proteinExistence type="predicted"/>
<keyword evidence="15" id="KW-1185">Reference proteome</keyword>
<evidence type="ECO:0000313" key="15">
    <source>
        <dbReference type="Proteomes" id="UP001241072"/>
    </source>
</evidence>
<organism evidence="14 15">
    <name type="scientific">Antiquaquibacter soli</name>
    <dbReference type="NCBI Taxonomy" id="3064523"/>
    <lineage>
        <taxon>Bacteria</taxon>
        <taxon>Bacillati</taxon>
        <taxon>Actinomycetota</taxon>
        <taxon>Actinomycetes</taxon>
        <taxon>Micrococcales</taxon>
        <taxon>Microbacteriaceae</taxon>
        <taxon>Antiquaquibacter</taxon>
    </lineage>
</organism>
<gene>
    <name evidence="14" type="ORF">Q5716_15590</name>
</gene>
<keyword evidence="7 11" id="KW-0472">Membrane</keyword>
<comment type="subcellular location">
    <subcellularLocation>
        <location evidence="2">Cell membrane</location>
    </subcellularLocation>
    <subcellularLocation>
        <location evidence="1">Membrane</location>
        <topology evidence="1">Single-pass membrane protein</topology>
    </subcellularLocation>
</comment>
<protein>
    <recommendedName>
        <fullName evidence="10">Regulator of SigK</fullName>
    </recommendedName>
    <alternativeName>
        <fullName evidence="9">Sigma-K anti-sigma factor RskA</fullName>
    </alternativeName>
</protein>
<evidence type="ECO:0000256" key="9">
    <source>
        <dbReference type="ARBA" id="ARBA00029829"/>
    </source>
</evidence>
<keyword evidence="4 11" id="KW-0812">Transmembrane</keyword>
<keyword evidence="3" id="KW-1003">Cell membrane</keyword>
<feature type="transmembrane region" description="Helical" evidence="11">
    <location>
        <begin position="110"/>
        <end position="134"/>
    </location>
</feature>
<dbReference type="PANTHER" id="PTHR37461">
    <property type="entry name" value="ANTI-SIGMA-K FACTOR RSKA"/>
    <property type="match status" value="1"/>
</dbReference>
<evidence type="ECO:0000256" key="8">
    <source>
        <dbReference type="ARBA" id="ARBA00023163"/>
    </source>
</evidence>
<evidence type="ECO:0000256" key="2">
    <source>
        <dbReference type="ARBA" id="ARBA00004236"/>
    </source>
</evidence>
<evidence type="ECO:0000256" key="11">
    <source>
        <dbReference type="SAM" id="Phobius"/>
    </source>
</evidence>
<sequence length="255" mass="25993">MTDPKATEPTPTDPAIQSGSYALGALSAEERAAFEAHLAGSEDARTETTGLSDTAVLLGLAVPPVTPPPSLKASIMAQLDGTPQLPAVDAAPAPGPAELRARSRWSQRPLIALASAAAVLGLIAGGGIVATSLVQQGQYQQQAAAIAEITAAADSQRRTVELPDGSATLVWSGELASSALIVDGLEPLPGHQVYELWYIGEDGARPAGTFTADGSQTSRVLEGDMRAGDVIGVTVEPRGGSEQPTSDPVLVIETA</sequence>
<evidence type="ECO:0000259" key="12">
    <source>
        <dbReference type="Pfam" id="PF10099"/>
    </source>
</evidence>
<evidence type="ECO:0000256" key="4">
    <source>
        <dbReference type="ARBA" id="ARBA00022692"/>
    </source>
</evidence>
<dbReference type="InterPro" id="IPR051474">
    <property type="entry name" value="Anti-sigma-K/W_factor"/>
</dbReference>
<keyword evidence="8" id="KW-0804">Transcription</keyword>
<accession>A0ABT9BRK9</accession>
<evidence type="ECO:0000256" key="10">
    <source>
        <dbReference type="ARBA" id="ARBA00030803"/>
    </source>
</evidence>
<dbReference type="PANTHER" id="PTHR37461:SF1">
    <property type="entry name" value="ANTI-SIGMA-K FACTOR RSKA"/>
    <property type="match status" value="1"/>
</dbReference>
<name>A0ABT9BRK9_9MICO</name>
<evidence type="ECO:0000259" key="13">
    <source>
        <dbReference type="Pfam" id="PF13490"/>
    </source>
</evidence>
<feature type="domain" description="Anti-sigma K factor RskA C-terminal" evidence="12">
    <location>
        <begin position="113"/>
        <end position="249"/>
    </location>
</feature>
<dbReference type="Pfam" id="PF10099">
    <property type="entry name" value="RskA_C"/>
    <property type="match status" value="1"/>
</dbReference>
<keyword evidence="6" id="KW-0805">Transcription regulation</keyword>
<dbReference type="Pfam" id="PF13490">
    <property type="entry name" value="zf-HC2"/>
    <property type="match status" value="1"/>
</dbReference>
<evidence type="ECO:0000256" key="7">
    <source>
        <dbReference type="ARBA" id="ARBA00023136"/>
    </source>
</evidence>
<evidence type="ECO:0000256" key="6">
    <source>
        <dbReference type="ARBA" id="ARBA00023015"/>
    </source>
</evidence>
<comment type="caution">
    <text evidence="14">The sequence shown here is derived from an EMBL/GenBank/DDBJ whole genome shotgun (WGS) entry which is preliminary data.</text>
</comment>
<evidence type="ECO:0000256" key="3">
    <source>
        <dbReference type="ARBA" id="ARBA00022475"/>
    </source>
</evidence>
<dbReference type="InterPro" id="IPR041916">
    <property type="entry name" value="Anti_sigma_zinc_sf"/>
</dbReference>
<evidence type="ECO:0000256" key="5">
    <source>
        <dbReference type="ARBA" id="ARBA00022989"/>
    </source>
</evidence>
<reference evidence="14 15" key="1">
    <citation type="submission" date="2023-07" db="EMBL/GenBank/DDBJ databases">
        <title>Protaetiibacter sp. nov WY-16 isolated from soil.</title>
        <authorList>
            <person name="Liu B."/>
            <person name="Wan Y."/>
        </authorList>
    </citation>
    <scope>NUCLEOTIDE SEQUENCE [LARGE SCALE GENOMIC DNA]</scope>
    <source>
        <strain evidence="14 15">WY-16</strain>
    </source>
</reference>
<evidence type="ECO:0000256" key="1">
    <source>
        <dbReference type="ARBA" id="ARBA00004167"/>
    </source>
</evidence>